<evidence type="ECO:0000256" key="1">
    <source>
        <dbReference type="SAM" id="MobiDB-lite"/>
    </source>
</evidence>
<feature type="compositionally biased region" description="Polar residues" evidence="1">
    <location>
        <begin position="324"/>
        <end position="345"/>
    </location>
</feature>
<dbReference type="EnsemblPlants" id="LPERR01G21500.1">
    <property type="protein sequence ID" value="LPERR01G21500.1"/>
    <property type="gene ID" value="LPERR01G21500"/>
</dbReference>
<feature type="region of interest" description="Disordered" evidence="1">
    <location>
        <begin position="264"/>
        <end position="348"/>
    </location>
</feature>
<dbReference type="PANTHER" id="PTHR34380">
    <property type="entry name" value="BNAA03G12380D PROTEIN"/>
    <property type="match status" value="1"/>
</dbReference>
<reference evidence="3" key="2">
    <citation type="submission" date="2013-12" db="EMBL/GenBank/DDBJ databases">
        <authorList>
            <person name="Yu Y."/>
            <person name="Lee S."/>
            <person name="de Baynast K."/>
            <person name="Wissotski M."/>
            <person name="Liu L."/>
            <person name="Talag J."/>
            <person name="Goicoechea J."/>
            <person name="Angelova A."/>
            <person name="Jetty R."/>
            <person name="Kudrna D."/>
            <person name="Golser W."/>
            <person name="Rivera L."/>
            <person name="Zhang J."/>
            <person name="Wing R."/>
        </authorList>
    </citation>
    <scope>NUCLEOTIDE SEQUENCE</scope>
</reference>
<dbReference type="Gramene" id="LPERR01G21500.1">
    <property type="protein sequence ID" value="LPERR01G21500.1"/>
    <property type="gene ID" value="LPERR01G21500"/>
</dbReference>
<protein>
    <submittedName>
        <fullName evidence="2">Uncharacterized protein</fullName>
    </submittedName>
</protein>
<dbReference type="STRING" id="77586.A0A0D9V3P5"/>
<name>A0A0D9V3P5_9ORYZ</name>
<organism evidence="2 3">
    <name type="scientific">Leersia perrieri</name>
    <dbReference type="NCBI Taxonomy" id="77586"/>
    <lineage>
        <taxon>Eukaryota</taxon>
        <taxon>Viridiplantae</taxon>
        <taxon>Streptophyta</taxon>
        <taxon>Embryophyta</taxon>
        <taxon>Tracheophyta</taxon>
        <taxon>Spermatophyta</taxon>
        <taxon>Magnoliopsida</taxon>
        <taxon>Liliopsida</taxon>
        <taxon>Poales</taxon>
        <taxon>Poaceae</taxon>
        <taxon>BOP clade</taxon>
        <taxon>Oryzoideae</taxon>
        <taxon>Oryzeae</taxon>
        <taxon>Oryzinae</taxon>
        <taxon>Leersia</taxon>
    </lineage>
</organism>
<keyword evidence="3" id="KW-1185">Reference proteome</keyword>
<proteinExistence type="predicted"/>
<feature type="region of interest" description="Disordered" evidence="1">
    <location>
        <begin position="68"/>
        <end position="206"/>
    </location>
</feature>
<dbReference type="PANTHER" id="PTHR34380:SF2">
    <property type="entry name" value="OS01G0656900 PROTEIN"/>
    <property type="match status" value="1"/>
</dbReference>
<evidence type="ECO:0000313" key="2">
    <source>
        <dbReference type="EnsemblPlants" id="LPERR01G21500.1"/>
    </source>
</evidence>
<feature type="compositionally biased region" description="Basic and acidic residues" evidence="1">
    <location>
        <begin position="97"/>
        <end position="119"/>
    </location>
</feature>
<sequence length="474" mass="51335">MATGELDPVAARQAELAHLPGPKLVDHLCTTHRRADYEAVARVLAARDRSLEAALAEIEDLRRKCDALLDSQRRPPPREELAEEEEKVNPRPAPAPARREDHGGGGKGSEEGEVKDAHFIDLSSDDEVETAGRGAGSTSRAPIREASEDAEGEADEEDNLPLCHYWKKRRRGEPGAVELGKGDSGKSPHNSVDSVGNDPRNCTPARTNVAGSLLTEQMVSSPGDSMVAAFLQSKGTVQPENGGGEKMPRAVLHSPAQVVSSILQKRKFGNKDGPARVPGDTTPSQAGSTRPVTPKKEDASVVQGDIRSSQARSTRLLTPKKEGSSTVPGDTTPSQAGNLSPSATTRRWESDERMIDSLKGNMELTTEAFCALYRRRKLVVKSTEGQLTGLSRIDAFRAIKVAEFLLDGKIQGPLKRTAEELVSYDATGPSFIEKLTLSYSKELFDIYKNKEDPSRWQTGSFLNLSIRRTGPSTP</sequence>
<reference evidence="2 3" key="1">
    <citation type="submission" date="2012-08" db="EMBL/GenBank/DDBJ databases">
        <title>Oryza genome evolution.</title>
        <authorList>
            <person name="Wing R.A."/>
        </authorList>
    </citation>
    <scope>NUCLEOTIDE SEQUENCE</scope>
</reference>
<evidence type="ECO:0000313" key="3">
    <source>
        <dbReference type="Proteomes" id="UP000032180"/>
    </source>
</evidence>
<dbReference type="eggNOG" id="ENOG502R5YI">
    <property type="taxonomic scope" value="Eukaryota"/>
</dbReference>
<feature type="compositionally biased region" description="Polar residues" evidence="1">
    <location>
        <begin position="281"/>
        <end position="291"/>
    </location>
</feature>
<feature type="compositionally biased region" description="Acidic residues" evidence="1">
    <location>
        <begin position="148"/>
        <end position="159"/>
    </location>
</feature>
<feature type="compositionally biased region" description="Basic and acidic residues" evidence="1">
    <location>
        <begin position="68"/>
        <end position="80"/>
    </location>
</feature>
<dbReference type="AlphaFoldDB" id="A0A0D9V3P5"/>
<reference evidence="2" key="3">
    <citation type="submission" date="2015-04" db="UniProtKB">
        <authorList>
            <consortium name="EnsemblPlants"/>
        </authorList>
    </citation>
    <scope>IDENTIFICATION</scope>
</reference>
<feature type="compositionally biased region" description="Polar residues" evidence="1">
    <location>
        <begin position="306"/>
        <end position="316"/>
    </location>
</feature>
<accession>A0A0D9V3P5</accession>
<dbReference type="Proteomes" id="UP000032180">
    <property type="component" value="Chromosome 1"/>
</dbReference>